<dbReference type="RefSeq" id="WP_125083519.1">
    <property type="nucleotide sequence ID" value="NZ_CP034248.1"/>
</dbReference>
<accession>A0A3Q8SCJ5</accession>
<organism evidence="1 2">
    <name type="scientific">Paenibacillus lentus</name>
    <dbReference type="NCBI Taxonomy" id="1338368"/>
    <lineage>
        <taxon>Bacteria</taxon>
        <taxon>Bacillati</taxon>
        <taxon>Bacillota</taxon>
        <taxon>Bacilli</taxon>
        <taxon>Bacillales</taxon>
        <taxon>Paenibacillaceae</taxon>
        <taxon>Paenibacillus</taxon>
    </lineage>
</organism>
<dbReference type="AlphaFoldDB" id="A0A3Q8SCJ5"/>
<dbReference type="EMBL" id="CP034248">
    <property type="protein sequence ID" value="AZK47493.1"/>
    <property type="molecule type" value="Genomic_DNA"/>
</dbReference>
<dbReference type="OrthoDB" id="2678977at2"/>
<protein>
    <submittedName>
        <fullName evidence="1">Uncharacterized protein</fullName>
    </submittedName>
</protein>
<dbReference type="Proteomes" id="UP000273145">
    <property type="component" value="Chromosome"/>
</dbReference>
<reference evidence="1 2" key="1">
    <citation type="submission" date="2018-11" db="EMBL/GenBank/DDBJ databases">
        <title>Genome sequencing of Paenibacillus lentus DSM25539(T).</title>
        <authorList>
            <person name="Kook J.-K."/>
            <person name="Park S.-N."/>
            <person name="Lim Y.K."/>
        </authorList>
    </citation>
    <scope>NUCLEOTIDE SEQUENCE [LARGE SCALE GENOMIC DNA]</scope>
    <source>
        <strain evidence="1 2">DSM 25539</strain>
    </source>
</reference>
<sequence length="191" mass="22347">MFDYADTLKVKMRLGQYVAHRIVKDGFTSKIVRSPEQLNKMDRFELAKDFLSSNERKYFDRDLFKTPEPEKLLDDVARYIDQRIPKAYANWFNYGNNVDEEWSAEKYGLTYQFEENGLLEAETREKSNEWNPNAPASKEQVQYLKALLSQAGYILKISYDDLTRGNASQLISFLVDDDALPADIQKLLEYE</sequence>
<keyword evidence="2" id="KW-1185">Reference proteome</keyword>
<gene>
    <name evidence="1" type="ORF">EIM92_16155</name>
</gene>
<dbReference type="KEGG" id="plen:EIM92_16155"/>
<evidence type="ECO:0000313" key="2">
    <source>
        <dbReference type="Proteomes" id="UP000273145"/>
    </source>
</evidence>
<name>A0A3Q8SCJ5_9BACL</name>
<proteinExistence type="predicted"/>
<evidence type="ECO:0000313" key="1">
    <source>
        <dbReference type="EMBL" id="AZK47493.1"/>
    </source>
</evidence>